<dbReference type="EMBL" id="CM055093">
    <property type="protein sequence ID" value="KAJ7566110.1"/>
    <property type="molecule type" value="Genomic_DNA"/>
</dbReference>
<accession>A0ACC2EIC8</accession>
<evidence type="ECO:0000313" key="1">
    <source>
        <dbReference type="EMBL" id="KAJ7566110.1"/>
    </source>
</evidence>
<gene>
    <name evidence="1" type="ORF">O6H91_02G088600</name>
</gene>
<proteinExistence type="predicted"/>
<keyword evidence="2" id="KW-1185">Reference proteome</keyword>
<organism evidence="1 2">
    <name type="scientific">Diphasiastrum complanatum</name>
    <name type="common">Issler's clubmoss</name>
    <name type="synonym">Lycopodium complanatum</name>
    <dbReference type="NCBI Taxonomy" id="34168"/>
    <lineage>
        <taxon>Eukaryota</taxon>
        <taxon>Viridiplantae</taxon>
        <taxon>Streptophyta</taxon>
        <taxon>Embryophyta</taxon>
        <taxon>Tracheophyta</taxon>
        <taxon>Lycopodiopsida</taxon>
        <taxon>Lycopodiales</taxon>
        <taxon>Lycopodiaceae</taxon>
        <taxon>Lycopodioideae</taxon>
        <taxon>Diphasiastrum</taxon>
    </lineage>
</organism>
<evidence type="ECO:0000313" key="2">
    <source>
        <dbReference type="Proteomes" id="UP001162992"/>
    </source>
</evidence>
<name>A0ACC2EIC8_DIPCM</name>
<sequence>MAAGSGIHTLRRCNNAFHVSNLWCSYSILQSSVYVCWLEQLRGLQSLSDEQDIVKVEDRPVSRWRQLPPVPPQNGKNHLRAWKGTKNLTALRWVKECCPDLPHSLVQKLFRLRKVRIRLWEPNDVGGPLQSSSIPRVSAKDPVMDGAVLHIPASVECYKSDEGRQLQPMQKHKHKPSAQEFSFLRSIVLYKDAELIIINKPHGLAVQGGTSVGKNLDSLMDAALSYDYIEGPRLVHRLDKDTSGLMVLGRTHQSTIILHELLRAKTVAASSNIEVSGLDRKSIQRSYWALVIGIPQKNQGFITVPLVKGVLEDGKFEKIRVANNASKENVMEAITEYQVLGPSLFGCTWLELRPLTGRKHQLRVHCAEALGTPIVGDKTYGWQINRDWSEQLSIKTSRLAAIKNKLSDTDLQGQCKGKLAKGSILSRKPLLHLHCRWLTLPKCFETVEFMEKQDAVSTHLEFVAPLPPHMETSWGIQPVPGIVV</sequence>
<reference evidence="2" key="1">
    <citation type="journal article" date="2024" name="Proc. Natl. Acad. Sci. U.S.A.">
        <title>Extraordinary preservation of gene collinearity over three hundred million years revealed in homosporous lycophytes.</title>
        <authorList>
            <person name="Li C."/>
            <person name="Wickell D."/>
            <person name="Kuo L.Y."/>
            <person name="Chen X."/>
            <person name="Nie B."/>
            <person name="Liao X."/>
            <person name="Peng D."/>
            <person name="Ji J."/>
            <person name="Jenkins J."/>
            <person name="Williams M."/>
            <person name="Shu S."/>
            <person name="Plott C."/>
            <person name="Barry K."/>
            <person name="Rajasekar S."/>
            <person name="Grimwood J."/>
            <person name="Han X."/>
            <person name="Sun S."/>
            <person name="Hou Z."/>
            <person name="He W."/>
            <person name="Dai G."/>
            <person name="Sun C."/>
            <person name="Schmutz J."/>
            <person name="Leebens-Mack J.H."/>
            <person name="Li F.W."/>
            <person name="Wang L."/>
        </authorList>
    </citation>
    <scope>NUCLEOTIDE SEQUENCE [LARGE SCALE GENOMIC DNA]</scope>
    <source>
        <strain evidence="2">cv. PW_Plant_1</strain>
    </source>
</reference>
<protein>
    <submittedName>
        <fullName evidence="1">Uncharacterized protein</fullName>
    </submittedName>
</protein>
<dbReference type="Proteomes" id="UP001162992">
    <property type="component" value="Chromosome 2"/>
</dbReference>
<comment type="caution">
    <text evidence="1">The sequence shown here is derived from an EMBL/GenBank/DDBJ whole genome shotgun (WGS) entry which is preliminary data.</text>
</comment>